<organism evidence="2 3">
    <name type="scientific">Cylicocyclus nassatus</name>
    <name type="common">Nematode worm</name>
    <dbReference type="NCBI Taxonomy" id="53992"/>
    <lineage>
        <taxon>Eukaryota</taxon>
        <taxon>Metazoa</taxon>
        <taxon>Ecdysozoa</taxon>
        <taxon>Nematoda</taxon>
        <taxon>Chromadorea</taxon>
        <taxon>Rhabditida</taxon>
        <taxon>Rhabditina</taxon>
        <taxon>Rhabditomorpha</taxon>
        <taxon>Strongyloidea</taxon>
        <taxon>Strongylidae</taxon>
        <taxon>Cylicocyclus</taxon>
    </lineage>
</organism>
<dbReference type="Proteomes" id="UP001176961">
    <property type="component" value="Unassembled WGS sequence"/>
</dbReference>
<accession>A0AA36MBI7</accession>
<dbReference type="EMBL" id="CATQJL010000316">
    <property type="protein sequence ID" value="CAJ0605946.1"/>
    <property type="molecule type" value="Genomic_DNA"/>
</dbReference>
<evidence type="ECO:0000256" key="1">
    <source>
        <dbReference type="SAM" id="MobiDB-lite"/>
    </source>
</evidence>
<protein>
    <submittedName>
        <fullName evidence="2">Uncharacterized protein</fullName>
    </submittedName>
</protein>
<proteinExistence type="predicted"/>
<comment type="caution">
    <text evidence="2">The sequence shown here is derived from an EMBL/GenBank/DDBJ whole genome shotgun (WGS) entry which is preliminary data.</text>
</comment>
<reference evidence="2" key="1">
    <citation type="submission" date="2023-07" db="EMBL/GenBank/DDBJ databases">
        <authorList>
            <consortium name="CYATHOMIX"/>
        </authorList>
    </citation>
    <scope>NUCLEOTIDE SEQUENCE</scope>
    <source>
        <strain evidence="2">N/A</strain>
    </source>
</reference>
<dbReference type="AlphaFoldDB" id="A0AA36MBI7"/>
<evidence type="ECO:0000313" key="3">
    <source>
        <dbReference type="Proteomes" id="UP001176961"/>
    </source>
</evidence>
<gene>
    <name evidence="2" type="ORF">CYNAS_LOCUS17929</name>
</gene>
<name>A0AA36MBI7_CYLNA</name>
<feature type="non-terminal residue" evidence="2">
    <location>
        <position position="149"/>
    </location>
</feature>
<keyword evidence="3" id="KW-1185">Reference proteome</keyword>
<sequence>ITEPAYKIRNFSLRLNDRGGRNERLKNLPSVIESTLLDFMEDVIGYGHQELKAPAYDMSSSSYFASLGKSEKERREKLKRLSAERISYRKVMFKALQVAMRDVRSYAYDRAERKWIPNDKETISAPRGVNEDFPNGMDPTSLMTSSLRI</sequence>
<feature type="region of interest" description="Disordered" evidence="1">
    <location>
        <begin position="126"/>
        <end position="149"/>
    </location>
</feature>
<feature type="non-terminal residue" evidence="2">
    <location>
        <position position="1"/>
    </location>
</feature>
<evidence type="ECO:0000313" key="2">
    <source>
        <dbReference type="EMBL" id="CAJ0605946.1"/>
    </source>
</evidence>